<accession>A0A8X6LI54</accession>
<comment type="caution">
    <text evidence="1">The sequence shown here is derived from an EMBL/GenBank/DDBJ whole genome shotgun (WGS) entry which is preliminary data.</text>
</comment>
<keyword evidence="2" id="KW-1185">Reference proteome</keyword>
<reference evidence="1" key="1">
    <citation type="submission" date="2020-07" db="EMBL/GenBank/DDBJ databases">
        <title>Multicomponent nature underlies the extraordinary mechanical properties of spider dragline silk.</title>
        <authorList>
            <person name="Kono N."/>
            <person name="Nakamura H."/>
            <person name="Mori M."/>
            <person name="Yoshida Y."/>
            <person name="Ohtoshi R."/>
            <person name="Malay A.D."/>
            <person name="Moran D.A.P."/>
            <person name="Tomita M."/>
            <person name="Numata K."/>
            <person name="Arakawa K."/>
        </authorList>
    </citation>
    <scope>NUCLEOTIDE SEQUENCE</scope>
</reference>
<dbReference type="OrthoDB" id="6423242at2759"/>
<sequence>MDISSVFFWTYSTIVLSWMKSESRNLKSVVVNEVLIIPELTELNQWHHVPLEQIPADISKGLDPLEKIQLSDLW</sequence>
<evidence type="ECO:0000313" key="2">
    <source>
        <dbReference type="Proteomes" id="UP000887116"/>
    </source>
</evidence>
<protein>
    <submittedName>
        <fullName evidence="1">Integrase catalytic domain-containing protein</fullName>
    </submittedName>
</protein>
<dbReference type="Proteomes" id="UP000887116">
    <property type="component" value="Unassembled WGS sequence"/>
</dbReference>
<evidence type="ECO:0000313" key="1">
    <source>
        <dbReference type="EMBL" id="GFR10705.1"/>
    </source>
</evidence>
<proteinExistence type="predicted"/>
<dbReference type="AlphaFoldDB" id="A0A8X6LI54"/>
<gene>
    <name evidence="1" type="primary">AVEN_200696_1</name>
    <name evidence="1" type="ORF">TNCT_3161</name>
</gene>
<name>A0A8X6LI54_TRICU</name>
<dbReference type="EMBL" id="BMAO01006697">
    <property type="protein sequence ID" value="GFR10705.1"/>
    <property type="molecule type" value="Genomic_DNA"/>
</dbReference>
<organism evidence="1 2">
    <name type="scientific">Trichonephila clavata</name>
    <name type="common">Joro spider</name>
    <name type="synonym">Nephila clavata</name>
    <dbReference type="NCBI Taxonomy" id="2740835"/>
    <lineage>
        <taxon>Eukaryota</taxon>
        <taxon>Metazoa</taxon>
        <taxon>Ecdysozoa</taxon>
        <taxon>Arthropoda</taxon>
        <taxon>Chelicerata</taxon>
        <taxon>Arachnida</taxon>
        <taxon>Araneae</taxon>
        <taxon>Araneomorphae</taxon>
        <taxon>Entelegynae</taxon>
        <taxon>Araneoidea</taxon>
        <taxon>Nephilidae</taxon>
        <taxon>Trichonephila</taxon>
    </lineage>
</organism>